<feature type="domain" description="Roadblock/LAMTOR2" evidence="2">
    <location>
        <begin position="56"/>
        <end position="146"/>
    </location>
</feature>
<evidence type="ECO:0000256" key="1">
    <source>
        <dbReference type="ARBA" id="ARBA00007191"/>
    </source>
</evidence>
<reference evidence="3" key="1">
    <citation type="submission" date="2015-04" db="EMBL/GenBank/DDBJ databases">
        <title>The genome sequence of the plant pathogenic Rhizarian Plasmodiophora brassicae reveals insights in its biotrophic life cycle and the origin of chitin synthesis.</title>
        <authorList>
            <person name="Schwelm A."/>
            <person name="Fogelqvist J."/>
            <person name="Knaust A."/>
            <person name="Julke S."/>
            <person name="Lilja T."/>
            <person name="Dhandapani V."/>
            <person name="Bonilla-Rosso G."/>
            <person name="Karlsson M."/>
            <person name="Shevchenko A."/>
            <person name="Choi S.R."/>
            <person name="Kim H.G."/>
            <person name="Park J.Y."/>
            <person name="Lim Y.P."/>
            <person name="Ludwig-Muller J."/>
            <person name="Dixelius C."/>
        </authorList>
    </citation>
    <scope>NUCLEOTIDE SEQUENCE</scope>
    <source>
        <tissue evidence="3">Potato root galls</tissue>
    </source>
</reference>
<feature type="non-terminal residue" evidence="3">
    <location>
        <position position="1"/>
    </location>
</feature>
<dbReference type="Pfam" id="PF03259">
    <property type="entry name" value="Robl_LC7"/>
    <property type="match status" value="1"/>
</dbReference>
<protein>
    <recommendedName>
        <fullName evidence="2">Roadblock/LAMTOR2 domain-containing protein</fullName>
    </recommendedName>
</protein>
<comment type="similarity">
    <text evidence="1">Belongs to the GAMAD family.</text>
</comment>
<evidence type="ECO:0000259" key="2">
    <source>
        <dbReference type="SMART" id="SM00960"/>
    </source>
</evidence>
<dbReference type="SMART" id="SM00960">
    <property type="entry name" value="Robl_LC7"/>
    <property type="match status" value="1"/>
</dbReference>
<dbReference type="EMBL" id="HACM01010500">
    <property type="protein sequence ID" value="CRZ10942.1"/>
    <property type="molecule type" value="Transcribed_RNA"/>
</dbReference>
<sequence length="154" mass="17648">GRWPVAYLLQVEELYCPWHCPWHWPWSFSASLDQPVIIHPGDQIARGPRVIMASEIEETLERIKNRPGVEGVLVVNSEGVPIRPSKGMDEEMTREYSAQLVQLAAKARSVIRDLDPQNDLTFLRIRSLKHEIMVAPDKDFLLIVIQNPSVEDKQ</sequence>
<dbReference type="AlphaFoldDB" id="A0A0H5RBE4"/>
<dbReference type="FunFam" id="3.30.450.30:FF:000009">
    <property type="entry name" value="Dynein light chain roadblock"/>
    <property type="match status" value="1"/>
</dbReference>
<name>A0A0H5RBE4_9EUKA</name>
<dbReference type="PANTHER" id="PTHR10779">
    <property type="entry name" value="DYNEIN LIGHT CHAIN ROADBLOCK"/>
    <property type="match status" value="1"/>
</dbReference>
<dbReference type="Gene3D" id="3.30.450.30">
    <property type="entry name" value="Dynein light chain 2a, cytoplasmic"/>
    <property type="match status" value="1"/>
</dbReference>
<evidence type="ECO:0000313" key="3">
    <source>
        <dbReference type="EMBL" id="CRZ10942.1"/>
    </source>
</evidence>
<proteinExistence type="inferred from homology"/>
<dbReference type="InterPro" id="IPR004942">
    <property type="entry name" value="Roadblock/LAMTOR2_dom"/>
</dbReference>
<organism evidence="3">
    <name type="scientific">Spongospora subterranea</name>
    <dbReference type="NCBI Taxonomy" id="70186"/>
    <lineage>
        <taxon>Eukaryota</taxon>
        <taxon>Sar</taxon>
        <taxon>Rhizaria</taxon>
        <taxon>Endomyxa</taxon>
        <taxon>Phytomyxea</taxon>
        <taxon>Plasmodiophorida</taxon>
        <taxon>Plasmodiophoridae</taxon>
        <taxon>Spongospora</taxon>
    </lineage>
</organism>
<accession>A0A0H5RBE4</accession>
<dbReference type="SUPFAM" id="SSF103196">
    <property type="entry name" value="Roadblock/LC7 domain"/>
    <property type="match status" value="1"/>
</dbReference>